<dbReference type="GO" id="GO:0003700">
    <property type="term" value="F:DNA-binding transcription factor activity"/>
    <property type="evidence" value="ECO:0007669"/>
    <property type="project" value="InterPro"/>
</dbReference>
<feature type="non-terminal residue" evidence="2">
    <location>
        <position position="102"/>
    </location>
</feature>
<proteinExistence type="predicted"/>
<gene>
    <name evidence="2" type="ORF">SAMN04487771_10907</name>
</gene>
<dbReference type="AlphaFoldDB" id="A0A1I0INE3"/>
<evidence type="ECO:0008006" key="4">
    <source>
        <dbReference type="Google" id="ProtNLM"/>
    </source>
</evidence>
<dbReference type="Proteomes" id="UP000199820">
    <property type="component" value="Unassembled WGS sequence"/>
</dbReference>
<protein>
    <recommendedName>
        <fullName evidence="4">Sigma-70 region 2</fullName>
    </recommendedName>
</protein>
<dbReference type="EMBL" id="FOIL01000090">
    <property type="protein sequence ID" value="SET97902.1"/>
    <property type="molecule type" value="Genomic_DNA"/>
</dbReference>
<feature type="region of interest" description="Disordered" evidence="1">
    <location>
        <begin position="65"/>
        <end position="102"/>
    </location>
</feature>
<reference evidence="2 3" key="1">
    <citation type="submission" date="2016-10" db="EMBL/GenBank/DDBJ databases">
        <authorList>
            <person name="de Groot N.N."/>
        </authorList>
    </citation>
    <scope>NUCLEOTIDE SEQUENCE [LARGE SCALE GENOMIC DNA]</scope>
    <source>
        <strain evidence="2 3">KH1P1</strain>
    </source>
</reference>
<accession>A0A1I0INE3</accession>
<dbReference type="GO" id="GO:0006352">
    <property type="term" value="P:DNA-templated transcription initiation"/>
    <property type="evidence" value="ECO:0007669"/>
    <property type="project" value="InterPro"/>
</dbReference>
<organism evidence="2 3">
    <name type="scientific">[Clostridium] aminophilum</name>
    <dbReference type="NCBI Taxonomy" id="1526"/>
    <lineage>
        <taxon>Bacteria</taxon>
        <taxon>Bacillati</taxon>
        <taxon>Bacillota</taxon>
        <taxon>Clostridia</taxon>
        <taxon>Lachnospirales</taxon>
        <taxon>Lachnospiraceae</taxon>
    </lineage>
</organism>
<evidence type="ECO:0000256" key="1">
    <source>
        <dbReference type="SAM" id="MobiDB-lite"/>
    </source>
</evidence>
<evidence type="ECO:0000313" key="2">
    <source>
        <dbReference type="EMBL" id="SET97902.1"/>
    </source>
</evidence>
<name>A0A1I0INE3_9FIRM</name>
<dbReference type="InterPro" id="IPR013325">
    <property type="entry name" value="RNA_pol_sigma_r2"/>
</dbReference>
<keyword evidence="3" id="KW-1185">Reference proteome</keyword>
<dbReference type="SUPFAM" id="SSF88946">
    <property type="entry name" value="Sigma2 domain of RNA polymerase sigma factors"/>
    <property type="match status" value="1"/>
</dbReference>
<dbReference type="Gene3D" id="1.10.1740.10">
    <property type="match status" value="1"/>
</dbReference>
<sequence length="102" mass="12184">MDEKEVRRVVETYSDMILRISYNYLQHTFDSKDICQTVLLKYMINGETFDTEEHEVQWTSALRRPERQRRLSNGSSTAVLEQRQKRTPFTNSLSQQERETAH</sequence>
<evidence type="ECO:0000313" key="3">
    <source>
        <dbReference type="Proteomes" id="UP000199820"/>
    </source>
</evidence>